<protein>
    <submittedName>
        <fullName evidence="3">Methyltransferase type 11</fullName>
    </submittedName>
</protein>
<keyword evidence="4" id="KW-1185">Reference proteome</keyword>
<reference evidence="4" key="1">
    <citation type="submission" date="2016-06" db="EMBL/GenBank/DDBJ databases">
        <authorList>
            <person name="Butler K."/>
        </authorList>
    </citation>
    <scope>NUCLEOTIDE SEQUENCE [LARGE SCALE GENOMIC DNA]</scope>
    <source>
        <strain evidence="4">GCSL-Mp20</strain>
    </source>
</reference>
<dbReference type="Gene3D" id="3.40.50.150">
    <property type="entry name" value="Vaccinia Virus protein VP39"/>
    <property type="match status" value="1"/>
</dbReference>
<accession>A0A1B8H0N9</accession>
<dbReference type="OrthoDB" id="9791837at2"/>
<organism evidence="3 4">
    <name type="scientific">Morganella psychrotolerans</name>
    <dbReference type="NCBI Taxonomy" id="368603"/>
    <lineage>
        <taxon>Bacteria</taxon>
        <taxon>Pseudomonadati</taxon>
        <taxon>Pseudomonadota</taxon>
        <taxon>Gammaproteobacteria</taxon>
        <taxon>Enterobacterales</taxon>
        <taxon>Morganellaceae</taxon>
        <taxon>Morganella</taxon>
    </lineage>
</organism>
<keyword evidence="1 3" id="KW-0808">Transferase</keyword>
<dbReference type="Proteomes" id="UP000092377">
    <property type="component" value="Unassembled WGS sequence"/>
</dbReference>
<dbReference type="PANTHER" id="PTHR43861">
    <property type="entry name" value="TRANS-ACONITATE 2-METHYLTRANSFERASE-RELATED"/>
    <property type="match status" value="1"/>
</dbReference>
<dbReference type="GO" id="GO:0008168">
    <property type="term" value="F:methyltransferase activity"/>
    <property type="evidence" value="ECO:0007669"/>
    <property type="project" value="UniProtKB-KW"/>
</dbReference>
<gene>
    <name evidence="3" type="ORF">AYY18_11515</name>
</gene>
<name>A0A1B8H0N9_9GAMM</name>
<keyword evidence="3" id="KW-0489">Methyltransferase</keyword>
<evidence type="ECO:0000313" key="3">
    <source>
        <dbReference type="EMBL" id="OBU02634.1"/>
    </source>
</evidence>
<feature type="domain" description="Methyltransferase" evidence="2">
    <location>
        <begin position="42"/>
        <end position="135"/>
    </location>
</feature>
<comment type="caution">
    <text evidence="3">The sequence shown here is derived from an EMBL/GenBank/DDBJ whole genome shotgun (WGS) entry which is preliminary data.</text>
</comment>
<evidence type="ECO:0000313" key="4">
    <source>
        <dbReference type="Proteomes" id="UP000092377"/>
    </source>
</evidence>
<dbReference type="GO" id="GO:0032259">
    <property type="term" value="P:methylation"/>
    <property type="evidence" value="ECO:0007669"/>
    <property type="project" value="UniProtKB-KW"/>
</dbReference>
<dbReference type="EMBL" id="LZEY01000060">
    <property type="protein sequence ID" value="OBU02634.1"/>
    <property type="molecule type" value="Genomic_DNA"/>
</dbReference>
<proteinExistence type="predicted"/>
<dbReference type="AlphaFoldDB" id="A0A1B8H0N9"/>
<dbReference type="InterPro" id="IPR029063">
    <property type="entry name" value="SAM-dependent_MTases_sf"/>
</dbReference>
<dbReference type="RefSeq" id="WP_067406179.1">
    <property type="nucleotide sequence ID" value="NZ_LZEY01000060.1"/>
</dbReference>
<evidence type="ECO:0000256" key="1">
    <source>
        <dbReference type="ARBA" id="ARBA00022679"/>
    </source>
</evidence>
<dbReference type="SUPFAM" id="SSF53335">
    <property type="entry name" value="S-adenosyl-L-methionine-dependent methyltransferases"/>
    <property type="match status" value="1"/>
</dbReference>
<sequence>MTNQYDDALYRNPDLARFYDMDNEWRADFDVYLARAASAASILDLGCGTGTLMAAIAAAYPHKTLFGADPAQAMLTIAQQKTDNVRWVCSSAENLDLDITFDLIILSGHAFQVFLTREQRIAALQRIQRHLSPDGIVLFDSRNPQAKEWLEWTPELTREIRISDKFGEIISWNDVTEHDGVIRYSTFYQMGENGPVFSAASDIAFPSFAEICDAVEYSGLTVSHVSGDWQHSPFQPGSPEMVFELCHPARTQACAA</sequence>
<evidence type="ECO:0000259" key="2">
    <source>
        <dbReference type="Pfam" id="PF13649"/>
    </source>
</evidence>
<dbReference type="CDD" id="cd02440">
    <property type="entry name" value="AdoMet_MTases"/>
    <property type="match status" value="1"/>
</dbReference>
<dbReference type="Pfam" id="PF13649">
    <property type="entry name" value="Methyltransf_25"/>
    <property type="match status" value="1"/>
</dbReference>
<dbReference type="InterPro" id="IPR041698">
    <property type="entry name" value="Methyltransf_25"/>
</dbReference>